<evidence type="ECO:0000256" key="4">
    <source>
        <dbReference type="ARBA" id="ARBA00022692"/>
    </source>
</evidence>
<evidence type="ECO:0000256" key="6">
    <source>
        <dbReference type="ARBA" id="ARBA00023136"/>
    </source>
</evidence>
<dbReference type="AlphaFoldDB" id="A0A1G9YI95"/>
<sequence>MKRLLHLVWAVLLLGTVQVVYAQDRRISGKVSGPDGTGVPGVSIQIKGTTRGVNSDASGNYVISSSSTADVLVFTAVGYQSTQVTVANQTIINVTLTEASKALDEVVVTGYGSQRKKDITGAVTVVKGAELTALPAASLTQALQGRAAGVTVGNDNSPGGGTMVRIRGFGTINNNSPLYIVDGVPTQGNLTNINPNDIESLQVLKDASAASIYGARAANGVVIITTKKGSAGETKITFDMYTGIQRPGKFLSLLNSQELGQQIWTSTKNAGLVPTNGQYGSGANPVIPDYIYPSGAFEGDPRLAKDASGNYINYTYDLRDPGLGSTKFMITKANKQGTDWQKEIFNQAVSQNYQLGASGGTDKGAYAISFNYFNQKGIMKYTGYKRYSLRANTEFKVKNRVRVGENFTVSYDERIGITNNDESNPIAFAVRMHPLIPVYDVAGNWAGAKGLNLGNARNPVAELYRNKDNVTKGVHLFGNAFLEADLLKNLTFRTSFGVEYNLYNFAPFTPLDPESPEARNTNNLRVENRYDNSWTWYNTLTYRKSFGDHNINVLAGTEAIATYDFIFDATRSNYAFEDPNYLYLNAGSPLGLQNSGRGANRTRLFSIFGKVNYSYKDIFLADFTLRRDGSSRFSAANRYAVFPAASVGLRLSELAFMKNISWLSDLKIRAGWGSTGNQNIPNIYNAYTLYESRPVENHYDINGAKTSIVPGFDLVQFGNSNGKWETTTSTNIGFDASLFNNKVQFVFDWYIKKTKDMLSQIDVPWAMGQATIPYTNIGDMQNKGVDVSLNYNGKAADGKIRFSVGANFSTYRNKVLKINNDPNSIKFGFSTRLPAMSATKVGMPVSSFYGYIIDGIFQTDEQAQKAPQFGTYNRAGSFIFRDVDGDGKVTTADRTFIGNPHPDFSYGLNVSVGWKNFDLTLFGQGVYGNDLFNYMRYWTDFNTFQGNRSTRMLYDSWEPGKTNAKLPQLRSTDATSAQISTYFIEKGSYLRLKNIQLSYSLPAGLQKHLGLGATQIYIQGQNLFTFTKYTGLDPEINLRRSGESGQDTHLGVDEGAYPVAKTMLVGLRLSF</sequence>
<organism evidence="13 14">
    <name type="scientific">Siphonobacter aquaeclarae</name>
    <dbReference type="NCBI Taxonomy" id="563176"/>
    <lineage>
        <taxon>Bacteria</taxon>
        <taxon>Pseudomonadati</taxon>
        <taxon>Bacteroidota</taxon>
        <taxon>Cytophagia</taxon>
        <taxon>Cytophagales</taxon>
        <taxon>Cytophagaceae</taxon>
        <taxon>Siphonobacter</taxon>
    </lineage>
</organism>
<dbReference type="GO" id="GO:0009279">
    <property type="term" value="C:cell outer membrane"/>
    <property type="evidence" value="ECO:0007669"/>
    <property type="project" value="UniProtKB-SubCell"/>
</dbReference>
<keyword evidence="14" id="KW-1185">Reference proteome</keyword>
<dbReference type="SUPFAM" id="SSF49464">
    <property type="entry name" value="Carboxypeptidase regulatory domain-like"/>
    <property type="match status" value="1"/>
</dbReference>
<keyword evidence="5 9" id="KW-0798">TonB box</keyword>
<dbReference type="InterPro" id="IPR039426">
    <property type="entry name" value="TonB-dep_rcpt-like"/>
</dbReference>
<dbReference type="Gene3D" id="2.170.130.10">
    <property type="entry name" value="TonB-dependent receptor, plug domain"/>
    <property type="match status" value="1"/>
</dbReference>
<proteinExistence type="inferred from homology"/>
<dbReference type="PROSITE" id="PS52016">
    <property type="entry name" value="TONB_DEPENDENT_REC_3"/>
    <property type="match status" value="1"/>
</dbReference>
<gene>
    <name evidence="13" type="ORF">SAMN04488090_4933</name>
</gene>
<dbReference type="InterPro" id="IPR000531">
    <property type="entry name" value="Beta-barrel_TonB"/>
</dbReference>
<keyword evidence="2 8" id="KW-0813">Transport</keyword>
<dbReference type="EMBL" id="FNGS01000013">
    <property type="protein sequence ID" value="SDN08336.1"/>
    <property type="molecule type" value="Genomic_DNA"/>
</dbReference>
<evidence type="ECO:0000256" key="7">
    <source>
        <dbReference type="ARBA" id="ARBA00023237"/>
    </source>
</evidence>
<evidence type="ECO:0000256" key="10">
    <source>
        <dbReference type="SAM" id="SignalP"/>
    </source>
</evidence>
<dbReference type="Gene3D" id="2.40.170.20">
    <property type="entry name" value="TonB-dependent receptor, beta-barrel domain"/>
    <property type="match status" value="1"/>
</dbReference>
<evidence type="ECO:0000256" key="9">
    <source>
        <dbReference type="RuleBase" id="RU003357"/>
    </source>
</evidence>
<dbReference type="InterPro" id="IPR008969">
    <property type="entry name" value="CarboxyPept-like_regulatory"/>
</dbReference>
<feature type="chain" id="PRO_5011580918" evidence="10">
    <location>
        <begin position="23"/>
        <end position="1071"/>
    </location>
</feature>
<dbReference type="SUPFAM" id="SSF56935">
    <property type="entry name" value="Porins"/>
    <property type="match status" value="1"/>
</dbReference>
<comment type="similarity">
    <text evidence="8 9">Belongs to the TonB-dependent receptor family.</text>
</comment>
<keyword evidence="3 8" id="KW-1134">Transmembrane beta strand</keyword>
<evidence type="ECO:0000259" key="11">
    <source>
        <dbReference type="Pfam" id="PF00593"/>
    </source>
</evidence>
<dbReference type="Proteomes" id="UP000198901">
    <property type="component" value="Unassembled WGS sequence"/>
</dbReference>
<evidence type="ECO:0000256" key="5">
    <source>
        <dbReference type="ARBA" id="ARBA00023077"/>
    </source>
</evidence>
<evidence type="ECO:0000256" key="2">
    <source>
        <dbReference type="ARBA" id="ARBA00022448"/>
    </source>
</evidence>
<feature type="domain" description="TonB-dependent receptor plug" evidence="12">
    <location>
        <begin position="116"/>
        <end position="221"/>
    </location>
</feature>
<dbReference type="RefSeq" id="WP_093209091.1">
    <property type="nucleotide sequence ID" value="NZ_FNGS01000013.1"/>
</dbReference>
<keyword evidence="6 8" id="KW-0472">Membrane</keyword>
<dbReference type="InterPro" id="IPR012910">
    <property type="entry name" value="Plug_dom"/>
</dbReference>
<feature type="domain" description="TonB-dependent receptor-like beta-barrel" evidence="11">
    <location>
        <begin position="479"/>
        <end position="921"/>
    </location>
</feature>
<evidence type="ECO:0000256" key="3">
    <source>
        <dbReference type="ARBA" id="ARBA00022452"/>
    </source>
</evidence>
<dbReference type="InterPro" id="IPR036942">
    <property type="entry name" value="Beta-barrel_TonB_sf"/>
</dbReference>
<dbReference type="Pfam" id="PF00593">
    <property type="entry name" value="TonB_dep_Rec_b-barrel"/>
    <property type="match status" value="1"/>
</dbReference>
<dbReference type="Pfam" id="PF13715">
    <property type="entry name" value="CarbopepD_reg_2"/>
    <property type="match status" value="1"/>
</dbReference>
<comment type="subcellular location">
    <subcellularLocation>
        <location evidence="1 8">Cell outer membrane</location>
        <topology evidence="1 8">Multi-pass membrane protein</topology>
    </subcellularLocation>
</comment>
<feature type="signal peptide" evidence="10">
    <location>
        <begin position="1"/>
        <end position="22"/>
    </location>
</feature>
<evidence type="ECO:0000313" key="14">
    <source>
        <dbReference type="Proteomes" id="UP000198901"/>
    </source>
</evidence>
<reference evidence="13 14" key="1">
    <citation type="submission" date="2016-10" db="EMBL/GenBank/DDBJ databases">
        <authorList>
            <person name="de Groot N.N."/>
        </authorList>
    </citation>
    <scope>NUCLEOTIDE SEQUENCE [LARGE SCALE GENOMIC DNA]</scope>
    <source>
        <strain evidence="13 14">DSM 21668</strain>
    </source>
</reference>
<evidence type="ECO:0000259" key="12">
    <source>
        <dbReference type="Pfam" id="PF07715"/>
    </source>
</evidence>
<keyword evidence="7 8" id="KW-0998">Cell outer membrane</keyword>
<dbReference type="Pfam" id="PF07715">
    <property type="entry name" value="Plug"/>
    <property type="match status" value="1"/>
</dbReference>
<dbReference type="OrthoDB" id="9768177at2"/>
<accession>A0A1G9YI95</accession>
<evidence type="ECO:0000313" key="13">
    <source>
        <dbReference type="EMBL" id="SDN08336.1"/>
    </source>
</evidence>
<dbReference type="NCBIfam" id="TIGR04057">
    <property type="entry name" value="SusC_RagA_signa"/>
    <property type="match status" value="1"/>
</dbReference>
<keyword evidence="4 8" id="KW-0812">Transmembrane</keyword>
<dbReference type="STRING" id="563176.SAMN04488090_4933"/>
<evidence type="ECO:0000256" key="1">
    <source>
        <dbReference type="ARBA" id="ARBA00004571"/>
    </source>
</evidence>
<dbReference type="InterPro" id="IPR023997">
    <property type="entry name" value="TonB-dep_OMP_SusC/RagA_CS"/>
</dbReference>
<dbReference type="NCBIfam" id="TIGR04056">
    <property type="entry name" value="OMP_RagA_SusC"/>
    <property type="match status" value="1"/>
</dbReference>
<dbReference type="InterPro" id="IPR037066">
    <property type="entry name" value="Plug_dom_sf"/>
</dbReference>
<name>A0A1G9YI95_9BACT</name>
<protein>
    <submittedName>
        <fullName evidence="13">TonB-linked outer membrane protein, SusC/RagA family</fullName>
    </submittedName>
</protein>
<keyword evidence="10" id="KW-0732">Signal</keyword>
<evidence type="ECO:0000256" key="8">
    <source>
        <dbReference type="PROSITE-ProRule" id="PRU01360"/>
    </source>
</evidence>
<dbReference type="InterPro" id="IPR023996">
    <property type="entry name" value="TonB-dep_OMP_SusC/RagA"/>
</dbReference>
<dbReference type="Gene3D" id="2.60.40.1120">
    <property type="entry name" value="Carboxypeptidase-like, regulatory domain"/>
    <property type="match status" value="1"/>
</dbReference>